<evidence type="ECO:0000256" key="1">
    <source>
        <dbReference type="SAM" id="MobiDB-lite"/>
    </source>
</evidence>
<reference evidence="2" key="1">
    <citation type="submission" date="2021-01" db="EMBL/GenBank/DDBJ databases">
        <authorList>
            <consortium name="Genoscope - CEA"/>
            <person name="William W."/>
        </authorList>
    </citation>
    <scope>NUCLEOTIDE SEQUENCE</scope>
</reference>
<protein>
    <submittedName>
        <fullName evidence="2">Uncharacterized protein</fullName>
    </submittedName>
</protein>
<dbReference type="AlphaFoldDB" id="A0A8S1N025"/>
<organism evidence="2 3">
    <name type="scientific">Paramecium sonneborni</name>
    <dbReference type="NCBI Taxonomy" id="65129"/>
    <lineage>
        <taxon>Eukaryota</taxon>
        <taxon>Sar</taxon>
        <taxon>Alveolata</taxon>
        <taxon>Ciliophora</taxon>
        <taxon>Intramacronucleata</taxon>
        <taxon>Oligohymenophorea</taxon>
        <taxon>Peniculida</taxon>
        <taxon>Parameciidae</taxon>
        <taxon>Paramecium</taxon>
    </lineage>
</organism>
<gene>
    <name evidence="2" type="ORF">PSON_ATCC_30995.1.T0470268</name>
</gene>
<dbReference type="OrthoDB" id="291673at2759"/>
<evidence type="ECO:0000313" key="3">
    <source>
        <dbReference type="Proteomes" id="UP000692954"/>
    </source>
</evidence>
<evidence type="ECO:0000313" key="2">
    <source>
        <dbReference type="EMBL" id="CAD8084959.1"/>
    </source>
</evidence>
<name>A0A8S1N025_9CILI</name>
<dbReference type="Proteomes" id="UP000692954">
    <property type="component" value="Unassembled WGS sequence"/>
</dbReference>
<sequence>MYKNDQQIIKAKSKEGSPSFQLKLPQLTKNPYVQQNNYIPTQRSKNQSPFQKQNSKGRSISNMISNNSLEVSTHISTQERIKTNNFNKKYQLQIDGLIDKFNMNAGFDYQMKYLDQLEKQSSILVHNYLQIHQQMINQRNRIGYPKK</sequence>
<feature type="region of interest" description="Disordered" evidence="1">
    <location>
        <begin position="39"/>
        <end position="65"/>
    </location>
</feature>
<dbReference type="EMBL" id="CAJJDN010000047">
    <property type="protein sequence ID" value="CAD8084959.1"/>
    <property type="molecule type" value="Genomic_DNA"/>
</dbReference>
<accession>A0A8S1N025</accession>
<keyword evidence="3" id="KW-1185">Reference proteome</keyword>
<proteinExistence type="predicted"/>
<feature type="region of interest" description="Disordered" evidence="1">
    <location>
        <begin position="1"/>
        <end position="20"/>
    </location>
</feature>
<comment type="caution">
    <text evidence="2">The sequence shown here is derived from an EMBL/GenBank/DDBJ whole genome shotgun (WGS) entry which is preliminary data.</text>
</comment>